<accession>A0A9X3S3T8</accession>
<proteinExistence type="inferred from homology"/>
<evidence type="ECO:0000313" key="6">
    <source>
        <dbReference type="EMBL" id="MDA0159913.1"/>
    </source>
</evidence>
<comment type="similarity">
    <text evidence="1 4">Belongs to the glycosyl hydrolase 26 family.</text>
</comment>
<evidence type="ECO:0000259" key="5">
    <source>
        <dbReference type="PROSITE" id="PS51764"/>
    </source>
</evidence>
<comment type="caution">
    <text evidence="6">The sequence shown here is derived from an EMBL/GenBank/DDBJ whole genome shotgun (WGS) entry which is preliminary data.</text>
</comment>
<dbReference type="InterPro" id="IPR000805">
    <property type="entry name" value="Glyco_hydro_26"/>
</dbReference>
<feature type="active site" description="Nucleophile" evidence="4">
    <location>
        <position position="273"/>
    </location>
</feature>
<dbReference type="InterPro" id="IPR022790">
    <property type="entry name" value="GH26_dom"/>
</dbReference>
<dbReference type="GO" id="GO:0006080">
    <property type="term" value="P:substituted mannan metabolic process"/>
    <property type="evidence" value="ECO:0007669"/>
    <property type="project" value="InterPro"/>
</dbReference>
<dbReference type="SUPFAM" id="SSF51445">
    <property type="entry name" value="(Trans)glycosidases"/>
    <property type="match status" value="1"/>
</dbReference>
<evidence type="ECO:0000256" key="1">
    <source>
        <dbReference type="ARBA" id="ARBA00007754"/>
    </source>
</evidence>
<name>A0A9X3S3T8_9ACTN</name>
<dbReference type="GO" id="GO:0016985">
    <property type="term" value="F:mannan endo-1,4-beta-mannosidase activity"/>
    <property type="evidence" value="ECO:0007669"/>
    <property type="project" value="InterPro"/>
</dbReference>
<reference evidence="6" key="1">
    <citation type="submission" date="2022-10" db="EMBL/GenBank/DDBJ databases">
        <title>The WGS of Solirubrobacter ginsenosidimutans DSM 21036.</title>
        <authorList>
            <person name="Jiang Z."/>
        </authorList>
    </citation>
    <scope>NUCLEOTIDE SEQUENCE</scope>
    <source>
        <strain evidence="6">DSM 21036</strain>
    </source>
</reference>
<dbReference type="PANTHER" id="PTHR40079">
    <property type="entry name" value="MANNAN ENDO-1,4-BETA-MANNOSIDASE E-RELATED"/>
    <property type="match status" value="1"/>
</dbReference>
<feature type="domain" description="GH26" evidence="5">
    <location>
        <begin position="38"/>
        <end position="347"/>
    </location>
</feature>
<evidence type="ECO:0000256" key="2">
    <source>
        <dbReference type="ARBA" id="ARBA00022801"/>
    </source>
</evidence>
<dbReference type="InterPro" id="IPR017853">
    <property type="entry name" value="GH"/>
</dbReference>
<dbReference type="Gene3D" id="3.20.20.80">
    <property type="entry name" value="Glycosidases"/>
    <property type="match status" value="1"/>
</dbReference>
<feature type="active site" description="Proton donor" evidence="4">
    <location>
        <position position="168"/>
    </location>
</feature>
<evidence type="ECO:0000256" key="4">
    <source>
        <dbReference type="PROSITE-ProRule" id="PRU01100"/>
    </source>
</evidence>
<evidence type="ECO:0000256" key="3">
    <source>
        <dbReference type="ARBA" id="ARBA00023295"/>
    </source>
</evidence>
<organism evidence="6 7">
    <name type="scientific">Solirubrobacter ginsenosidimutans</name>
    <dbReference type="NCBI Taxonomy" id="490573"/>
    <lineage>
        <taxon>Bacteria</taxon>
        <taxon>Bacillati</taxon>
        <taxon>Actinomycetota</taxon>
        <taxon>Thermoleophilia</taxon>
        <taxon>Solirubrobacterales</taxon>
        <taxon>Solirubrobacteraceae</taxon>
        <taxon>Solirubrobacter</taxon>
    </lineage>
</organism>
<protein>
    <submittedName>
        <fullName evidence="6">Glycosyl hydrolase</fullName>
    </submittedName>
</protein>
<keyword evidence="3 4" id="KW-0326">Glycosidase</keyword>
<dbReference type="Proteomes" id="UP001149140">
    <property type="component" value="Unassembled WGS sequence"/>
</dbReference>
<gene>
    <name evidence="6" type="ORF">OM076_06550</name>
</gene>
<dbReference type="AlphaFoldDB" id="A0A9X3S3T8"/>
<keyword evidence="2 4" id="KW-0378">Hydrolase</keyword>
<dbReference type="PROSITE" id="PS51764">
    <property type="entry name" value="GH26"/>
    <property type="match status" value="1"/>
</dbReference>
<dbReference type="EMBL" id="JAPDOD010000003">
    <property type="protein sequence ID" value="MDA0159913.1"/>
    <property type="molecule type" value="Genomic_DNA"/>
</dbReference>
<keyword evidence="7" id="KW-1185">Reference proteome</keyword>
<dbReference type="PANTHER" id="PTHR40079:SF4">
    <property type="entry name" value="GH26 DOMAIN-CONTAINING PROTEIN-RELATED"/>
    <property type="match status" value="1"/>
</dbReference>
<dbReference type="Pfam" id="PF02156">
    <property type="entry name" value="Glyco_hydro_26"/>
    <property type="match status" value="1"/>
</dbReference>
<dbReference type="RefSeq" id="WP_270038676.1">
    <property type="nucleotide sequence ID" value="NZ_JAPDOD010000003.1"/>
</dbReference>
<sequence length="353" mass="39822">MKPFWLNLVTSSATLILLVALALPARSVVLAAREEHTVEVAAESPWPRPARDPRRVFGVYVDPWQVDDWARSVGEAPQLVAKFEAFSSGRAIDPWLAQSARIGVRRLLVSWEPWRPVPASWGTALQARPQPGLTNIEIARGSQDRYMLRFARSLASFRGVVYLRFAHEMNGYWYPWSRGPRAYVYAWRRMVRVFEAAGASNVRFVWSVNPNLYEDVRTWRGGLRAYWPGRRYVDAVGSTMIDFGGVKSYPVARFVPRLRWLRAAFGKPVILTEVNTAYAGRVQWLHSLRAMLAELPWISVVTWSQLPSRGKVHQAGTGVLDWDVRSDPSSGSLLASIIRDGQRRTRGGCGAAC</sequence>
<evidence type="ECO:0000313" key="7">
    <source>
        <dbReference type="Proteomes" id="UP001149140"/>
    </source>
</evidence>